<dbReference type="AlphaFoldDB" id="A0A0E9PBJ3"/>
<reference evidence="1" key="2">
    <citation type="journal article" date="2015" name="Fish Shellfish Immunol.">
        <title>Early steps in the European eel (Anguilla anguilla)-Vibrio vulnificus interaction in the gills: Role of the RtxA13 toxin.</title>
        <authorList>
            <person name="Callol A."/>
            <person name="Pajuelo D."/>
            <person name="Ebbesson L."/>
            <person name="Teles M."/>
            <person name="MacKenzie S."/>
            <person name="Amaro C."/>
        </authorList>
    </citation>
    <scope>NUCLEOTIDE SEQUENCE</scope>
</reference>
<evidence type="ECO:0000313" key="1">
    <source>
        <dbReference type="EMBL" id="JAH01879.1"/>
    </source>
</evidence>
<proteinExistence type="predicted"/>
<sequence length="24" mass="2640">MTACNYPLMGKTCWIHPALLCSEG</sequence>
<accession>A0A0E9PBJ3</accession>
<organism evidence="1">
    <name type="scientific">Anguilla anguilla</name>
    <name type="common">European freshwater eel</name>
    <name type="synonym">Muraena anguilla</name>
    <dbReference type="NCBI Taxonomy" id="7936"/>
    <lineage>
        <taxon>Eukaryota</taxon>
        <taxon>Metazoa</taxon>
        <taxon>Chordata</taxon>
        <taxon>Craniata</taxon>
        <taxon>Vertebrata</taxon>
        <taxon>Euteleostomi</taxon>
        <taxon>Actinopterygii</taxon>
        <taxon>Neopterygii</taxon>
        <taxon>Teleostei</taxon>
        <taxon>Anguilliformes</taxon>
        <taxon>Anguillidae</taxon>
        <taxon>Anguilla</taxon>
    </lineage>
</organism>
<name>A0A0E9PBJ3_ANGAN</name>
<reference evidence="1" key="1">
    <citation type="submission" date="2014-11" db="EMBL/GenBank/DDBJ databases">
        <authorList>
            <person name="Amaro Gonzalez C."/>
        </authorList>
    </citation>
    <scope>NUCLEOTIDE SEQUENCE</scope>
</reference>
<protein>
    <submittedName>
        <fullName evidence="1">Uncharacterized protein</fullName>
    </submittedName>
</protein>
<dbReference type="EMBL" id="GBXM01106698">
    <property type="protein sequence ID" value="JAH01879.1"/>
    <property type="molecule type" value="Transcribed_RNA"/>
</dbReference>